<evidence type="ECO:0000313" key="4">
    <source>
        <dbReference type="Proteomes" id="UP000331308"/>
    </source>
</evidence>
<keyword evidence="3" id="KW-0540">Nuclease</keyword>
<dbReference type="GO" id="GO:0015666">
    <property type="term" value="F:restriction endodeoxyribonuclease activity"/>
    <property type="evidence" value="ECO:0007669"/>
    <property type="project" value="TreeGrafter"/>
</dbReference>
<feature type="domain" description="Restriction endonuclease type IV Mrr" evidence="2">
    <location>
        <begin position="192"/>
        <end position="303"/>
    </location>
</feature>
<dbReference type="InterPro" id="IPR052906">
    <property type="entry name" value="Type_IV_Methyl-Rstrct_Enzyme"/>
</dbReference>
<evidence type="ECO:0000313" key="3">
    <source>
        <dbReference type="EMBL" id="VUX65305.1"/>
    </source>
</evidence>
<keyword evidence="3" id="KW-0255">Endonuclease</keyword>
<organism evidence="3 4">
    <name type="scientific">Bifidobacterium pseudocatenulatum</name>
    <dbReference type="NCBI Taxonomy" id="28026"/>
    <lineage>
        <taxon>Bacteria</taxon>
        <taxon>Bacillati</taxon>
        <taxon>Actinomycetota</taxon>
        <taxon>Actinomycetes</taxon>
        <taxon>Bifidobacteriales</taxon>
        <taxon>Bifidobacteriaceae</taxon>
        <taxon>Bifidobacterium</taxon>
    </lineage>
</organism>
<dbReference type="InterPro" id="IPR016984">
    <property type="entry name" value="UCP031853"/>
</dbReference>
<dbReference type="PANTHER" id="PTHR30015:SF7">
    <property type="entry name" value="TYPE IV METHYL-DIRECTED RESTRICTION ENZYME ECOKMRR"/>
    <property type="match status" value="1"/>
</dbReference>
<dbReference type="Gene3D" id="3.40.1350.10">
    <property type="match status" value="1"/>
</dbReference>
<dbReference type="SUPFAM" id="SSF52980">
    <property type="entry name" value="Restriction endonuclease-like"/>
    <property type="match status" value="1"/>
</dbReference>
<dbReference type="GO" id="GO:0003677">
    <property type="term" value="F:DNA binding"/>
    <property type="evidence" value="ECO:0007669"/>
    <property type="project" value="InterPro"/>
</dbReference>
<sequence length="329" mass="36456">MSAWMIRAGHGGVYAEDWLDKGKIGIGWDFGSKDIASMKREQIRATYLAEHPNESKNRVAAIVGQVYRFAHEMTQGQTVVMYDPASRLYHIGVITGDCVPTRDEDDPAYTRTVRWETSASRDALKQSSKNSLGGIQTIFAVSGEVMNDLRSTTGTSQPIPEEAAGEDASDDNEDARAATYDNGIELIKDRVNQLDWEDMERLVAGLLKAMGYCARITPKGPDGGRDVIASPDALGLESPRIVVEVKHRKGAMGAPAIRSFIGGLRTNDHGLYVSTGGFTREARYEADRSNVPMRLLDLDGFVRHYVDVYDKTDEETRDILPLTRIWWPA</sequence>
<keyword evidence="3" id="KW-0378">Hydrolase</keyword>
<proteinExistence type="predicted"/>
<dbReference type="AlphaFoldDB" id="A0AAX3IZ18"/>
<comment type="caution">
    <text evidence="3">The sequence shown here is derived from an EMBL/GenBank/DDBJ whole genome shotgun (WGS) entry which is preliminary data.</text>
</comment>
<dbReference type="Pfam" id="PF04471">
    <property type="entry name" value="Mrr_cat"/>
    <property type="match status" value="1"/>
</dbReference>
<dbReference type="InterPro" id="IPR011856">
    <property type="entry name" value="tRNA_endonuc-like_dom_sf"/>
</dbReference>
<dbReference type="GO" id="GO:0009307">
    <property type="term" value="P:DNA restriction-modification system"/>
    <property type="evidence" value="ECO:0007669"/>
    <property type="project" value="InterPro"/>
</dbReference>
<dbReference type="Proteomes" id="UP000331308">
    <property type="component" value="Unassembled WGS sequence"/>
</dbReference>
<evidence type="ECO:0000259" key="2">
    <source>
        <dbReference type="Pfam" id="PF04471"/>
    </source>
</evidence>
<dbReference type="InterPro" id="IPR007560">
    <property type="entry name" value="Restrct_endonuc_IV_Mrr"/>
</dbReference>
<protein>
    <submittedName>
        <fullName evidence="3">Restriction endonuclease</fullName>
    </submittedName>
</protein>
<gene>
    <name evidence="3" type="ORF">BPLFYP29_01853</name>
</gene>
<dbReference type="PIRSF" id="PIRSF031853">
    <property type="entry name" value="UPC031853"/>
    <property type="match status" value="1"/>
</dbReference>
<dbReference type="InterPro" id="IPR011335">
    <property type="entry name" value="Restrct_endonuc-II-like"/>
</dbReference>
<feature type="compositionally biased region" description="Acidic residues" evidence="1">
    <location>
        <begin position="163"/>
        <end position="173"/>
    </location>
</feature>
<dbReference type="RefSeq" id="WP_226598412.1">
    <property type="nucleotide sequence ID" value="NZ_CABHOD010000008.1"/>
</dbReference>
<name>A0AAX3IZ18_BIFPS</name>
<dbReference type="EMBL" id="CABHOD010000008">
    <property type="protein sequence ID" value="VUX65305.1"/>
    <property type="molecule type" value="Genomic_DNA"/>
</dbReference>
<reference evidence="3 4" key="1">
    <citation type="submission" date="2019-07" db="EMBL/GenBank/DDBJ databases">
        <authorList>
            <person name="Chang H.-W."/>
            <person name="Raman A."/>
            <person name="Venkatesh S."/>
            <person name="Gehrig J."/>
        </authorList>
    </citation>
    <scope>NUCLEOTIDE SEQUENCE [LARGE SCALE GENOMIC DNA]</scope>
    <source>
        <strain evidence="3">Bifidobacterium_pseudocatenulatum_LFYP_29</strain>
    </source>
</reference>
<feature type="region of interest" description="Disordered" evidence="1">
    <location>
        <begin position="149"/>
        <end position="174"/>
    </location>
</feature>
<dbReference type="PANTHER" id="PTHR30015">
    <property type="entry name" value="MRR RESTRICTION SYSTEM PROTEIN"/>
    <property type="match status" value="1"/>
</dbReference>
<dbReference type="GO" id="GO:0043590">
    <property type="term" value="C:bacterial nucleoid"/>
    <property type="evidence" value="ECO:0007669"/>
    <property type="project" value="TreeGrafter"/>
</dbReference>
<feature type="compositionally biased region" description="Polar residues" evidence="1">
    <location>
        <begin position="149"/>
        <end position="158"/>
    </location>
</feature>
<accession>A0AAX3IZ18</accession>
<evidence type="ECO:0000256" key="1">
    <source>
        <dbReference type="SAM" id="MobiDB-lite"/>
    </source>
</evidence>